<dbReference type="SMART" id="SM00875">
    <property type="entry name" value="BACK"/>
    <property type="match status" value="1"/>
</dbReference>
<dbReference type="Gene3D" id="1.25.40.420">
    <property type="match status" value="1"/>
</dbReference>
<dbReference type="VEuPathDB" id="VectorBase:RSAN_050056"/>
<reference evidence="5" key="2">
    <citation type="submission" date="2021-09" db="EMBL/GenBank/DDBJ databases">
        <authorList>
            <person name="Jia N."/>
            <person name="Wang J."/>
            <person name="Shi W."/>
            <person name="Du L."/>
            <person name="Sun Y."/>
            <person name="Zhan W."/>
            <person name="Jiang J."/>
            <person name="Wang Q."/>
            <person name="Zhang B."/>
            <person name="Ji P."/>
            <person name="Sakyi L.B."/>
            <person name="Cui X."/>
            <person name="Yuan T."/>
            <person name="Jiang B."/>
            <person name="Yang W."/>
            <person name="Lam T.T.-Y."/>
            <person name="Chang Q."/>
            <person name="Ding S."/>
            <person name="Wang X."/>
            <person name="Zhu J."/>
            <person name="Ruan X."/>
            <person name="Zhao L."/>
            <person name="Wei J."/>
            <person name="Que T."/>
            <person name="Du C."/>
            <person name="Cheng J."/>
            <person name="Dai P."/>
            <person name="Han X."/>
            <person name="Huang E."/>
            <person name="Gao Y."/>
            <person name="Liu J."/>
            <person name="Shao H."/>
            <person name="Ye R."/>
            <person name="Li L."/>
            <person name="Wei W."/>
            <person name="Wang X."/>
            <person name="Wang C."/>
            <person name="Huo Q."/>
            <person name="Li W."/>
            <person name="Guo W."/>
            <person name="Chen H."/>
            <person name="Chen S."/>
            <person name="Zhou L."/>
            <person name="Zhou L."/>
            <person name="Ni X."/>
            <person name="Tian J."/>
            <person name="Zhou Y."/>
            <person name="Sheng Y."/>
            <person name="Liu T."/>
            <person name="Pan Y."/>
            <person name="Xia L."/>
            <person name="Li J."/>
            <person name="Zhao F."/>
            <person name="Cao W."/>
        </authorList>
    </citation>
    <scope>NUCLEOTIDE SEQUENCE</scope>
    <source>
        <strain evidence="5">Rsan-2018</strain>
        <tissue evidence="5">Larvae</tissue>
    </source>
</reference>
<dbReference type="InterPro" id="IPR006652">
    <property type="entry name" value="Kelch_1"/>
</dbReference>
<organism evidence="5 6">
    <name type="scientific">Rhipicephalus sanguineus</name>
    <name type="common">Brown dog tick</name>
    <name type="synonym">Ixodes sanguineus</name>
    <dbReference type="NCBI Taxonomy" id="34632"/>
    <lineage>
        <taxon>Eukaryota</taxon>
        <taxon>Metazoa</taxon>
        <taxon>Ecdysozoa</taxon>
        <taxon>Arthropoda</taxon>
        <taxon>Chelicerata</taxon>
        <taxon>Arachnida</taxon>
        <taxon>Acari</taxon>
        <taxon>Parasitiformes</taxon>
        <taxon>Ixodida</taxon>
        <taxon>Ixodoidea</taxon>
        <taxon>Ixodidae</taxon>
        <taxon>Rhipicephalinae</taxon>
        <taxon>Rhipicephalus</taxon>
        <taxon>Rhipicephalus</taxon>
    </lineage>
</organism>
<comment type="caution">
    <text evidence="5">The sequence shown here is derived from an EMBL/GenBank/DDBJ whole genome shotgun (WGS) entry which is preliminary data.</text>
</comment>
<protein>
    <recommendedName>
        <fullName evidence="4">BACK domain-containing protein</fullName>
    </recommendedName>
</protein>
<dbReference type="Pfam" id="PF07707">
    <property type="entry name" value="BACK"/>
    <property type="match status" value="1"/>
</dbReference>
<keyword evidence="1" id="KW-0880">Kelch repeat</keyword>
<dbReference type="Pfam" id="PF01344">
    <property type="entry name" value="Kelch_1"/>
    <property type="match status" value="1"/>
</dbReference>
<dbReference type="PANTHER" id="PTHR45632">
    <property type="entry name" value="LD33804P"/>
    <property type="match status" value="1"/>
</dbReference>
<dbReference type="SMART" id="SM00612">
    <property type="entry name" value="Kelch"/>
    <property type="match status" value="4"/>
</dbReference>
<accession>A0A9D4PHC2</accession>
<feature type="domain" description="BACK" evidence="4">
    <location>
        <begin position="72"/>
        <end position="184"/>
    </location>
</feature>
<feature type="region of interest" description="Disordered" evidence="3">
    <location>
        <begin position="234"/>
        <end position="268"/>
    </location>
</feature>
<dbReference type="AlphaFoldDB" id="A0A9D4PHC2"/>
<keyword evidence="6" id="KW-1185">Reference proteome</keyword>
<dbReference type="InterPro" id="IPR011705">
    <property type="entry name" value="BACK"/>
</dbReference>
<sequence length="686" mass="74924">MSDFEVLVCLKDGGPGREFAISADVLRASSSGPVVTCENVTDLYSCAYKLRLRPLTTRCLQYLAQAGPIGRQLVVLQHASRFKLPAEQHAAFQFVAENFDDAVRQYRHAYILYVTRQFVELEWNTVKSLLCADVLGTSSETKVLLAALAWLEHDYQNRKQFEDTVMACVRFGLLPEPVLLSCFEAPPVGKMALSGRPVRMQLMEAAFSHYVRMRGRPDLALEVRKRTFTVAAPAGLSERESSTATTSPASGVSPSVASPTAVGGPPQASIIRTQAGTSEAFLPPASGSWPNDARYRDHEDQVARVQALVRGFLARRQYAKLHARPKPPALLQEPEEPPVSLAAMEEAWSLPRCLQALPMLPAKGPERPAALLLVCGGLGPQKRLEYSCAVLGFAAGHIWRCEKLPQPRHQHAVTCLDDALYVLGGLDTRNSRRGLRLATSACFRYRFRMARDQKAGKVAGPTDQWERLPDMRHARINHAAVALKGRVYAVAGQDEFDVFLSSVEWYEPGASSWCELPWPLPCRLSACGVASFRGALHVAGGLVQAPRHPDCLYVVSSLLRWDSAAGRWQRAGPSLPSGRGSLALVEHDGSLYAIGGLARTETGHLRVLNDVIAYNEKDGFWRKCQSLPEPLHACQAFSLGGQLLVVSGSRILCLENEQWTCKASLPAPLSGSAAALVPSPSVTFSS</sequence>
<evidence type="ECO:0000256" key="1">
    <source>
        <dbReference type="ARBA" id="ARBA00022441"/>
    </source>
</evidence>
<dbReference type="Gene3D" id="2.120.10.80">
    <property type="entry name" value="Kelch-type beta propeller"/>
    <property type="match status" value="2"/>
</dbReference>
<dbReference type="CDD" id="cd14733">
    <property type="entry name" value="BACK"/>
    <property type="match status" value="1"/>
</dbReference>
<keyword evidence="2" id="KW-0677">Repeat</keyword>
<evidence type="ECO:0000313" key="5">
    <source>
        <dbReference type="EMBL" id="KAH7940197.1"/>
    </source>
</evidence>
<dbReference type="PROSITE" id="PS50096">
    <property type="entry name" value="IQ"/>
    <property type="match status" value="1"/>
</dbReference>
<gene>
    <name evidence="5" type="ORF">HPB52_022112</name>
</gene>
<dbReference type="PANTHER" id="PTHR45632:SF3">
    <property type="entry name" value="KELCH-LIKE PROTEIN 32"/>
    <property type="match status" value="1"/>
</dbReference>
<dbReference type="SUPFAM" id="SSF117281">
    <property type="entry name" value="Kelch motif"/>
    <property type="match status" value="1"/>
</dbReference>
<dbReference type="InterPro" id="IPR015915">
    <property type="entry name" value="Kelch-typ_b-propeller"/>
</dbReference>
<evidence type="ECO:0000256" key="2">
    <source>
        <dbReference type="ARBA" id="ARBA00022737"/>
    </source>
</evidence>
<dbReference type="EMBL" id="JABSTV010001254">
    <property type="protein sequence ID" value="KAH7940197.1"/>
    <property type="molecule type" value="Genomic_DNA"/>
</dbReference>
<name>A0A9D4PHC2_RHISA</name>
<reference evidence="5" key="1">
    <citation type="journal article" date="2020" name="Cell">
        <title>Large-Scale Comparative Analyses of Tick Genomes Elucidate Their Genetic Diversity and Vector Capacities.</title>
        <authorList>
            <consortium name="Tick Genome and Microbiome Consortium (TIGMIC)"/>
            <person name="Jia N."/>
            <person name="Wang J."/>
            <person name="Shi W."/>
            <person name="Du L."/>
            <person name="Sun Y."/>
            <person name="Zhan W."/>
            <person name="Jiang J.F."/>
            <person name="Wang Q."/>
            <person name="Zhang B."/>
            <person name="Ji P."/>
            <person name="Bell-Sakyi L."/>
            <person name="Cui X.M."/>
            <person name="Yuan T.T."/>
            <person name="Jiang B.G."/>
            <person name="Yang W.F."/>
            <person name="Lam T.T."/>
            <person name="Chang Q.C."/>
            <person name="Ding S.J."/>
            <person name="Wang X.J."/>
            <person name="Zhu J.G."/>
            <person name="Ruan X.D."/>
            <person name="Zhao L."/>
            <person name="Wei J.T."/>
            <person name="Ye R.Z."/>
            <person name="Que T.C."/>
            <person name="Du C.H."/>
            <person name="Zhou Y.H."/>
            <person name="Cheng J.X."/>
            <person name="Dai P.F."/>
            <person name="Guo W.B."/>
            <person name="Han X.H."/>
            <person name="Huang E.J."/>
            <person name="Li L.F."/>
            <person name="Wei W."/>
            <person name="Gao Y.C."/>
            <person name="Liu J.Z."/>
            <person name="Shao H.Z."/>
            <person name="Wang X."/>
            <person name="Wang C.C."/>
            <person name="Yang T.C."/>
            <person name="Huo Q.B."/>
            <person name="Li W."/>
            <person name="Chen H.Y."/>
            <person name="Chen S.E."/>
            <person name="Zhou L.G."/>
            <person name="Ni X.B."/>
            <person name="Tian J.H."/>
            <person name="Sheng Y."/>
            <person name="Liu T."/>
            <person name="Pan Y.S."/>
            <person name="Xia L.Y."/>
            <person name="Li J."/>
            <person name="Zhao F."/>
            <person name="Cao W.C."/>
        </authorList>
    </citation>
    <scope>NUCLEOTIDE SEQUENCE</scope>
    <source>
        <strain evidence="5">Rsan-2018</strain>
    </source>
</reference>
<evidence type="ECO:0000256" key="3">
    <source>
        <dbReference type="SAM" id="MobiDB-lite"/>
    </source>
</evidence>
<dbReference type="Proteomes" id="UP000821837">
    <property type="component" value="Chromosome 8"/>
</dbReference>
<proteinExistence type="predicted"/>
<feature type="compositionally biased region" description="Low complexity" evidence="3">
    <location>
        <begin position="242"/>
        <end position="263"/>
    </location>
</feature>
<evidence type="ECO:0000259" key="4">
    <source>
        <dbReference type="SMART" id="SM00875"/>
    </source>
</evidence>
<evidence type="ECO:0000313" key="6">
    <source>
        <dbReference type="Proteomes" id="UP000821837"/>
    </source>
</evidence>
<dbReference type="VEuPathDB" id="VectorBase:RSAN_033537"/>